<dbReference type="PANTHER" id="PTHR11012:SF30">
    <property type="entry name" value="PROTEIN KINASE-LIKE DOMAIN-CONTAINING"/>
    <property type="match status" value="1"/>
</dbReference>
<dbReference type="PANTHER" id="PTHR11012">
    <property type="entry name" value="PROTEIN KINASE-LIKE DOMAIN-CONTAINING"/>
    <property type="match status" value="1"/>
</dbReference>
<dbReference type="Proteomes" id="UP000770661">
    <property type="component" value="Unassembled WGS sequence"/>
</dbReference>
<organism evidence="2 3">
    <name type="scientific">Chionoecetes opilio</name>
    <name type="common">Atlantic snow crab</name>
    <name type="synonym">Cancer opilio</name>
    <dbReference type="NCBI Taxonomy" id="41210"/>
    <lineage>
        <taxon>Eukaryota</taxon>
        <taxon>Metazoa</taxon>
        <taxon>Ecdysozoa</taxon>
        <taxon>Arthropoda</taxon>
        <taxon>Crustacea</taxon>
        <taxon>Multicrustacea</taxon>
        <taxon>Malacostraca</taxon>
        <taxon>Eumalacostraca</taxon>
        <taxon>Eucarida</taxon>
        <taxon>Decapoda</taxon>
        <taxon>Pleocyemata</taxon>
        <taxon>Brachyura</taxon>
        <taxon>Eubrachyura</taxon>
        <taxon>Majoidea</taxon>
        <taxon>Majidae</taxon>
        <taxon>Chionoecetes</taxon>
    </lineage>
</organism>
<evidence type="ECO:0000259" key="1">
    <source>
        <dbReference type="SMART" id="SM00587"/>
    </source>
</evidence>
<dbReference type="Gene3D" id="3.90.1200.10">
    <property type="match status" value="1"/>
</dbReference>
<sequence>MAFFKSRENPRTASEVTKKWLEVVLSQYESKTCPGSIVEVTSFKVNPGCSKGDNFSSDVMRIVTEAQVTHLHGTPSSTRHSFVAKFLAGSEGEQEALKVIGTPKMELLTLSQVLPAFNAFQKDRGDKYRINVPEHVYSVCGVGEYVLMMQDLREAGFQMEDKRRGLNLSQLKTAVLHMARFHAVSYAFSRTHEFLVKYPDFKEKPIISGSYVVIARIVIEGLQDALRGREEEFPGLLETLTANKNTLVGKMKDVVSVSGKEPVVCLCHGDFWTNNIMFKYDEGGAVKDFAMIDWGAAAWRSPVTDLQYLIYTSTLQDLRRDHLKEVQMLYYDTITSAAADLDVPLTHWSFDDFVAEWRRTAVMGMVYGIMVNLISLSKFGRKLHHGTLTTGFTSWLKTVFGRMMMSIFMGPWMLKYTYQHFKMEFKDLFDDLASINNHEMTTRIMDLLNEAHRCGVLDS</sequence>
<dbReference type="InterPro" id="IPR004119">
    <property type="entry name" value="EcKL"/>
</dbReference>
<dbReference type="OrthoDB" id="6344432at2759"/>
<dbReference type="EMBL" id="JACEEZ010025266">
    <property type="protein sequence ID" value="KAG0702592.1"/>
    <property type="molecule type" value="Genomic_DNA"/>
</dbReference>
<gene>
    <name evidence="2" type="ORF">GWK47_025077</name>
</gene>
<accession>A0A8J4XLD1</accession>
<dbReference type="AlphaFoldDB" id="A0A8J4XLD1"/>
<dbReference type="Pfam" id="PF02958">
    <property type="entry name" value="EcKL"/>
    <property type="match status" value="1"/>
</dbReference>
<feature type="domain" description="CHK kinase-like" evidence="1">
    <location>
        <begin position="147"/>
        <end position="340"/>
    </location>
</feature>
<dbReference type="SUPFAM" id="SSF56112">
    <property type="entry name" value="Protein kinase-like (PK-like)"/>
    <property type="match status" value="1"/>
</dbReference>
<evidence type="ECO:0000313" key="2">
    <source>
        <dbReference type="EMBL" id="KAG0702592.1"/>
    </source>
</evidence>
<name>A0A8J4XLD1_CHIOP</name>
<dbReference type="SMART" id="SM00587">
    <property type="entry name" value="CHK"/>
    <property type="match status" value="1"/>
</dbReference>
<keyword evidence="3" id="KW-1185">Reference proteome</keyword>
<reference evidence="2" key="1">
    <citation type="submission" date="2020-07" db="EMBL/GenBank/DDBJ databases">
        <title>The High-quality genome of the commercially important snow crab, Chionoecetes opilio.</title>
        <authorList>
            <person name="Jeong J.-H."/>
            <person name="Ryu S."/>
        </authorList>
    </citation>
    <scope>NUCLEOTIDE SEQUENCE</scope>
    <source>
        <strain evidence="2">MADBK_172401_WGS</strain>
        <tissue evidence="2">Digestive gland</tissue>
    </source>
</reference>
<dbReference type="InterPro" id="IPR011009">
    <property type="entry name" value="Kinase-like_dom_sf"/>
</dbReference>
<comment type="caution">
    <text evidence="2">The sequence shown here is derived from an EMBL/GenBank/DDBJ whole genome shotgun (WGS) entry which is preliminary data.</text>
</comment>
<dbReference type="InterPro" id="IPR015897">
    <property type="entry name" value="CHK_kinase-like"/>
</dbReference>
<evidence type="ECO:0000313" key="3">
    <source>
        <dbReference type="Proteomes" id="UP000770661"/>
    </source>
</evidence>
<proteinExistence type="predicted"/>
<protein>
    <recommendedName>
        <fullName evidence="1">CHK kinase-like domain-containing protein</fullName>
    </recommendedName>
</protein>